<evidence type="ECO:0000313" key="1">
    <source>
        <dbReference type="EMBL" id="KAF7375835.1"/>
    </source>
</evidence>
<protein>
    <submittedName>
        <fullName evidence="1">Uncharacterized protein</fullName>
    </submittedName>
</protein>
<dbReference type="EMBL" id="JACAZH010000002">
    <property type="protein sequence ID" value="KAF7375835.1"/>
    <property type="molecule type" value="Genomic_DNA"/>
</dbReference>
<accession>A0A8H7DIS4</accession>
<organism evidence="1 2">
    <name type="scientific">Mycena sanguinolenta</name>
    <dbReference type="NCBI Taxonomy" id="230812"/>
    <lineage>
        <taxon>Eukaryota</taxon>
        <taxon>Fungi</taxon>
        <taxon>Dikarya</taxon>
        <taxon>Basidiomycota</taxon>
        <taxon>Agaricomycotina</taxon>
        <taxon>Agaricomycetes</taxon>
        <taxon>Agaricomycetidae</taxon>
        <taxon>Agaricales</taxon>
        <taxon>Marasmiineae</taxon>
        <taxon>Mycenaceae</taxon>
        <taxon>Mycena</taxon>
    </lineage>
</organism>
<gene>
    <name evidence="1" type="ORF">MSAN_00473400</name>
</gene>
<name>A0A8H7DIS4_9AGAR</name>
<dbReference type="AlphaFoldDB" id="A0A8H7DIS4"/>
<dbReference type="Proteomes" id="UP000623467">
    <property type="component" value="Unassembled WGS sequence"/>
</dbReference>
<dbReference type="OrthoDB" id="3218528at2759"/>
<keyword evidence="2" id="KW-1185">Reference proteome</keyword>
<evidence type="ECO:0000313" key="2">
    <source>
        <dbReference type="Proteomes" id="UP000623467"/>
    </source>
</evidence>
<sequence length="124" mass="13128">MSVAYENGIAPIVTACGPGNLHHLSYNSNNGQPNYVGKQPVPADTDVVLGFSLAFLGYGFYWDGTCPACWHMAGSSEILPVGTSWTNATLVPWGSTEIVLGGNVQAQANSAVVHDNLVTVYFTH</sequence>
<comment type="caution">
    <text evidence="1">The sequence shown here is derived from an EMBL/GenBank/DDBJ whole genome shotgun (WGS) entry which is preliminary data.</text>
</comment>
<proteinExistence type="predicted"/>
<reference evidence="1" key="1">
    <citation type="submission" date="2020-05" db="EMBL/GenBank/DDBJ databases">
        <title>Mycena genomes resolve the evolution of fungal bioluminescence.</title>
        <authorList>
            <person name="Tsai I.J."/>
        </authorList>
    </citation>
    <scope>NUCLEOTIDE SEQUENCE</scope>
    <source>
        <strain evidence="1">160909Yilan</strain>
    </source>
</reference>